<dbReference type="GO" id="GO:0006167">
    <property type="term" value="P:AMP biosynthetic process"/>
    <property type="evidence" value="ECO:0007669"/>
    <property type="project" value="TreeGrafter"/>
</dbReference>
<dbReference type="PANTHER" id="PTHR21340:SF7">
    <property type="entry name" value="NUDIX HYDROLASE DOMAIN-CONTAINING PROTEIN"/>
    <property type="match status" value="1"/>
</dbReference>
<name>A0A1T5DN90_9SPHI</name>
<dbReference type="GO" id="GO:0006754">
    <property type="term" value="P:ATP biosynthetic process"/>
    <property type="evidence" value="ECO:0007669"/>
    <property type="project" value="TreeGrafter"/>
</dbReference>
<dbReference type="Gene3D" id="3.90.79.10">
    <property type="entry name" value="Nucleoside Triphosphate Pyrophosphohydrolase"/>
    <property type="match status" value="1"/>
</dbReference>
<dbReference type="PROSITE" id="PS51462">
    <property type="entry name" value="NUDIX"/>
    <property type="match status" value="1"/>
</dbReference>
<proteinExistence type="predicted"/>
<dbReference type="SUPFAM" id="SSF55811">
    <property type="entry name" value="Nudix"/>
    <property type="match status" value="1"/>
</dbReference>
<dbReference type="InterPro" id="IPR020084">
    <property type="entry name" value="NUDIX_hydrolase_CS"/>
</dbReference>
<dbReference type="InterPro" id="IPR015797">
    <property type="entry name" value="NUDIX_hydrolase-like_dom_sf"/>
</dbReference>
<gene>
    <name evidence="3" type="ORF">SAMN05660226_02861</name>
</gene>
<dbReference type="OrthoDB" id="954553at2"/>
<dbReference type="InterPro" id="IPR051325">
    <property type="entry name" value="Nudix_hydrolase_domain"/>
</dbReference>
<keyword evidence="1 3" id="KW-0378">Hydrolase</keyword>
<organism evidence="3 4">
    <name type="scientific">Parapedobacter luteus</name>
    <dbReference type="NCBI Taxonomy" id="623280"/>
    <lineage>
        <taxon>Bacteria</taxon>
        <taxon>Pseudomonadati</taxon>
        <taxon>Bacteroidota</taxon>
        <taxon>Sphingobacteriia</taxon>
        <taxon>Sphingobacteriales</taxon>
        <taxon>Sphingobacteriaceae</taxon>
        <taxon>Parapedobacter</taxon>
    </lineage>
</organism>
<evidence type="ECO:0000256" key="1">
    <source>
        <dbReference type="ARBA" id="ARBA00022801"/>
    </source>
</evidence>
<dbReference type="CDD" id="cd04662">
    <property type="entry name" value="NUDIX_Hydrolase"/>
    <property type="match status" value="1"/>
</dbReference>
<dbReference type="GO" id="GO:0004081">
    <property type="term" value="F:bis(5'-nucleosyl)-tetraphosphatase (asymmetrical) activity"/>
    <property type="evidence" value="ECO:0007669"/>
    <property type="project" value="TreeGrafter"/>
</dbReference>
<dbReference type="EMBL" id="FUYS01000007">
    <property type="protein sequence ID" value="SKB73085.1"/>
    <property type="molecule type" value="Genomic_DNA"/>
</dbReference>
<dbReference type="Proteomes" id="UP000190541">
    <property type="component" value="Unassembled WGS sequence"/>
</dbReference>
<evidence type="ECO:0000313" key="4">
    <source>
        <dbReference type="Proteomes" id="UP000190541"/>
    </source>
</evidence>
<dbReference type="PANTHER" id="PTHR21340">
    <property type="entry name" value="DIADENOSINE 5,5-P1,P4-TETRAPHOSPHATE PYROPHOSPHOHYDROLASE MUTT"/>
    <property type="match status" value="1"/>
</dbReference>
<protein>
    <submittedName>
        <fullName evidence="3">Predicted NTP pyrophosphohydrolase, NUDIX family</fullName>
    </submittedName>
</protein>
<evidence type="ECO:0000313" key="3">
    <source>
        <dbReference type="EMBL" id="SKB73085.1"/>
    </source>
</evidence>
<dbReference type="RefSeq" id="WP_079717679.1">
    <property type="nucleotide sequence ID" value="NZ_FUYS01000007.1"/>
</dbReference>
<feature type="domain" description="Nudix hydrolase" evidence="2">
    <location>
        <begin position="1"/>
        <end position="151"/>
    </location>
</feature>
<dbReference type="PROSITE" id="PS00893">
    <property type="entry name" value="NUDIX_BOX"/>
    <property type="match status" value="1"/>
</dbReference>
<evidence type="ECO:0000259" key="2">
    <source>
        <dbReference type="PROSITE" id="PS51462"/>
    </source>
</evidence>
<dbReference type="Pfam" id="PF00293">
    <property type="entry name" value="NUDIX"/>
    <property type="match status" value="1"/>
</dbReference>
<keyword evidence="4" id="KW-1185">Reference proteome</keyword>
<reference evidence="3 4" key="1">
    <citation type="submission" date="2017-02" db="EMBL/GenBank/DDBJ databases">
        <authorList>
            <person name="Peterson S.W."/>
        </authorList>
    </citation>
    <scope>NUCLEOTIDE SEQUENCE [LARGE SCALE GENOMIC DNA]</scope>
    <source>
        <strain evidence="3 4">DSM 22899</strain>
    </source>
</reference>
<dbReference type="AlphaFoldDB" id="A0A1T5DN90"/>
<dbReference type="STRING" id="623280.SAMN05660226_02861"/>
<dbReference type="InterPro" id="IPR000086">
    <property type="entry name" value="NUDIX_hydrolase_dom"/>
</dbReference>
<sequence length="153" mass="17023">MGKRSAGLLIYRYKPELQVFLVHPGGPFFAKKDDGAWTIPKGEYGDDEEPFHAAVREFEEETGIAPAIDSPVPLPAVKQKGGKVVMAWAGQYDIDPSVVVSNTFALEWPPKSGSMRTFPEIDKAGWFSLEEARKKINTAQVIWLDYLQALQQA</sequence>
<accession>A0A1T5DN90</accession>